<comment type="caution">
    <text evidence="2">The sequence shown here is derived from an EMBL/GenBank/DDBJ whole genome shotgun (WGS) entry which is preliminary data.</text>
</comment>
<evidence type="ECO:0000259" key="1">
    <source>
        <dbReference type="Pfam" id="PF13456"/>
    </source>
</evidence>
<reference evidence="2" key="1">
    <citation type="journal article" date="2018" name="Nat. Plants">
        <title>Whole-genome landscape of Medicago truncatula symbiotic genes.</title>
        <authorList>
            <person name="Pecrix Y."/>
            <person name="Gamas P."/>
            <person name="Carrere S."/>
        </authorList>
    </citation>
    <scope>NUCLEOTIDE SEQUENCE</scope>
    <source>
        <tissue evidence="2">Leaves</tissue>
    </source>
</reference>
<dbReference type="Gramene" id="rna11331">
    <property type="protein sequence ID" value="RHN75168.1"/>
    <property type="gene ID" value="gene11331"/>
</dbReference>
<dbReference type="PANTHER" id="PTHR47723">
    <property type="entry name" value="OS05G0353850 PROTEIN"/>
    <property type="match status" value="1"/>
</dbReference>
<feature type="domain" description="RNase H type-1" evidence="1">
    <location>
        <begin position="16"/>
        <end position="75"/>
    </location>
</feature>
<dbReference type="InterPro" id="IPR053151">
    <property type="entry name" value="RNase_H-like"/>
</dbReference>
<evidence type="ECO:0000313" key="2">
    <source>
        <dbReference type="EMBL" id="RHN75168.1"/>
    </source>
</evidence>
<dbReference type="InterPro" id="IPR012337">
    <property type="entry name" value="RNaseH-like_sf"/>
</dbReference>
<dbReference type="EMBL" id="PSQE01000002">
    <property type="protein sequence ID" value="RHN75168.1"/>
    <property type="molecule type" value="Genomic_DNA"/>
</dbReference>
<dbReference type="InterPro" id="IPR036397">
    <property type="entry name" value="RNaseH_sf"/>
</dbReference>
<dbReference type="CDD" id="cd06222">
    <property type="entry name" value="RNase_H_like"/>
    <property type="match status" value="1"/>
</dbReference>
<dbReference type="InterPro" id="IPR044730">
    <property type="entry name" value="RNase_H-like_dom_plant"/>
</dbReference>
<sequence length="115" mass="12451">MQMGCIKINVDDSSYGSPSIGTIGAVFRDWQAGFLGCFVQNIGHATPLEAEFSALMFAIEKAVEQHLSVVWLESEQLATQLGYKCSHAFLEGNMVADALAKKRTGVGSLHITMVE</sequence>
<protein>
    <submittedName>
        <fullName evidence="2">Putative ribonuclease H-like domain-containing protein</fullName>
    </submittedName>
</protein>
<dbReference type="SUPFAM" id="SSF53098">
    <property type="entry name" value="Ribonuclease H-like"/>
    <property type="match status" value="1"/>
</dbReference>
<dbReference type="GO" id="GO:0004523">
    <property type="term" value="F:RNA-DNA hybrid ribonuclease activity"/>
    <property type="evidence" value="ECO:0007669"/>
    <property type="project" value="InterPro"/>
</dbReference>
<gene>
    <name evidence="2" type="ORF">MtrunA17_Chr2g0318211</name>
</gene>
<dbReference type="GO" id="GO:0003676">
    <property type="term" value="F:nucleic acid binding"/>
    <property type="evidence" value="ECO:0007669"/>
    <property type="project" value="InterPro"/>
</dbReference>
<dbReference type="Pfam" id="PF13456">
    <property type="entry name" value="RVT_3"/>
    <property type="match status" value="1"/>
</dbReference>
<dbReference type="Gene3D" id="3.30.420.10">
    <property type="entry name" value="Ribonuclease H-like superfamily/Ribonuclease H"/>
    <property type="match status" value="1"/>
</dbReference>
<dbReference type="Proteomes" id="UP000265566">
    <property type="component" value="Chromosome 2"/>
</dbReference>
<dbReference type="AlphaFoldDB" id="A0A396JFP2"/>
<name>A0A396JFP2_MEDTR</name>
<organism evidence="2">
    <name type="scientific">Medicago truncatula</name>
    <name type="common">Barrel medic</name>
    <name type="synonym">Medicago tribuloides</name>
    <dbReference type="NCBI Taxonomy" id="3880"/>
    <lineage>
        <taxon>Eukaryota</taxon>
        <taxon>Viridiplantae</taxon>
        <taxon>Streptophyta</taxon>
        <taxon>Embryophyta</taxon>
        <taxon>Tracheophyta</taxon>
        <taxon>Spermatophyta</taxon>
        <taxon>Magnoliopsida</taxon>
        <taxon>eudicotyledons</taxon>
        <taxon>Gunneridae</taxon>
        <taxon>Pentapetalae</taxon>
        <taxon>rosids</taxon>
        <taxon>fabids</taxon>
        <taxon>Fabales</taxon>
        <taxon>Fabaceae</taxon>
        <taxon>Papilionoideae</taxon>
        <taxon>50 kb inversion clade</taxon>
        <taxon>NPAAA clade</taxon>
        <taxon>Hologalegina</taxon>
        <taxon>IRL clade</taxon>
        <taxon>Trifolieae</taxon>
        <taxon>Medicago</taxon>
    </lineage>
</organism>
<proteinExistence type="predicted"/>
<accession>A0A396JFP2</accession>
<dbReference type="PANTHER" id="PTHR47723:SF23">
    <property type="entry name" value="REVERSE TRANSCRIPTASE-LIKE PROTEIN"/>
    <property type="match status" value="1"/>
</dbReference>
<dbReference type="InterPro" id="IPR002156">
    <property type="entry name" value="RNaseH_domain"/>
</dbReference>